<evidence type="ECO:0000256" key="2">
    <source>
        <dbReference type="ARBA" id="ARBA00005001"/>
    </source>
</evidence>
<evidence type="ECO:0000313" key="8">
    <source>
        <dbReference type="Proteomes" id="UP001201549"/>
    </source>
</evidence>
<evidence type="ECO:0000256" key="3">
    <source>
        <dbReference type="ARBA" id="ARBA00009284"/>
    </source>
</evidence>
<dbReference type="RefSeq" id="WP_238896402.1">
    <property type="nucleotide sequence ID" value="NZ_JAKOGG010000006.1"/>
</dbReference>
<sequence length="554" mass="61934">MRNRIGKINVLALVVSIGLSSTAFASVNPTTPLIQEGKVESVLAPKSAAMEKDKPADGAIKAQFAKSGIFSPDTVKRLAKTLSEKPYQAPDETLPAPLNNMTYEQYRDIQFRPDEAIWKGTKLPYQMQMFHRGFYYKSKVELALVNGNLATHLAYNPEYFNANNVFNQPLPKGDIGYSGFRLHYPIKRPDYFDELLVFQGATYFRALGKNNTYGISARGLALKTADAEGEEFPVFKAFWIEEPQADSNLMVIYALLDSPSVTGAYRFSVRPGDNTQMDVEAVLYPRVDLAKVGLAPGTSMYLHSLNGRQNTDDYRPEVHDSDGLLMLNGRSERLWRPLANPRNLQISAFMDNAPQGFGLIQRQRHYSAYQDINAQYEKRPSLWVEPLGNWGQGSVVLTEIPTDAEIHDNIVMFWRPKDTLKAGGEYRFAYRLVWGEEPSVKAGNVTVERTASGRADVAKPTPKRLFVIDYSLNGAPRPAAMPTAKVEASNGAISNVKVEENRHNGGYRVSFQFDPADATVAELRAELQFAQPAVEPVDTQGIGKVETWLYRWSK</sequence>
<dbReference type="InterPro" id="IPR011013">
    <property type="entry name" value="Gal_mutarotase_sf_dom"/>
</dbReference>
<dbReference type="Gene3D" id="2.70.98.10">
    <property type="match status" value="1"/>
</dbReference>
<keyword evidence="5" id="KW-0732">Signal</keyword>
<evidence type="ECO:0000256" key="1">
    <source>
        <dbReference type="ARBA" id="ARBA00004418"/>
    </source>
</evidence>
<comment type="similarity">
    <text evidence="3">Belongs to the OpgD/OpgG family.</text>
</comment>
<dbReference type="SUPFAM" id="SSF74650">
    <property type="entry name" value="Galactose mutarotase-like"/>
    <property type="match status" value="1"/>
</dbReference>
<feature type="chain" id="PRO_5045956732" evidence="5">
    <location>
        <begin position="26"/>
        <end position="554"/>
    </location>
</feature>
<keyword evidence="8" id="KW-1185">Reference proteome</keyword>
<feature type="signal peptide" evidence="5">
    <location>
        <begin position="1"/>
        <end position="25"/>
    </location>
</feature>
<comment type="subcellular location">
    <subcellularLocation>
        <location evidence="1">Periplasm</location>
    </subcellularLocation>
</comment>
<reference evidence="7 8" key="1">
    <citation type="submission" date="2022-02" db="EMBL/GenBank/DDBJ databases">
        <authorList>
            <person name="Zhuang L."/>
        </authorList>
    </citation>
    <scope>NUCLEOTIDE SEQUENCE [LARGE SCALE GENOMIC DNA]</scope>
    <source>
        <strain evidence="7 8">C32</strain>
    </source>
</reference>
<comment type="pathway">
    <text evidence="2">Glycan metabolism; osmoregulated periplasmic glucan (OPG) biosynthesis.</text>
</comment>
<dbReference type="InterPro" id="IPR007444">
    <property type="entry name" value="Glucan_biosyn_MdoG_C"/>
</dbReference>
<protein>
    <submittedName>
        <fullName evidence="7">Glucan biosynthesis protein G</fullName>
    </submittedName>
</protein>
<dbReference type="EMBL" id="JAKOGG010000006">
    <property type="protein sequence ID" value="MCS4556985.1"/>
    <property type="molecule type" value="Genomic_DNA"/>
</dbReference>
<evidence type="ECO:0000259" key="6">
    <source>
        <dbReference type="Pfam" id="PF04349"/>
    </source>
</evidence>
<dbReference type="SUPFAM" id="SSF81296">
    <property type="entry name" value="E set domains"/>
    <property type="match status" value="1"/>
</dbReference>
<comment type="caution">
    <text evidence="7">The sequence shown here is derived from an EMBL/GenBank/DDBJ whole genome shotgun (WGS) entry which is preliminary data.</text>
</comment>
<dbReference type="InterPro" id="IPR014718">
    <property type="entry name" value="GH-type_carb-bd"/>
</dbReference>
<evidence type="ECO:0000313" key="7">
    <source>
        <dbReference type="EMBL" id="MCS4556985.1"/>
    </source>
</evidence>
<dbReference type="PANTHER" id="PTHR30504:SF2">
    <property type="entry name" value="GLUCANS BIOSYNTHESIS PROTEIN G"/>
    <property type="match status" value="1"/>
</dbReference>
<dbReference type="Gene3D" id="2.60.40.10">
    <property type="entry name" value="Immunoglobulins"/>
    <property type="match status" value="1"/>
</dbReference>
<dbReference type="PIRSF" id="PIRSF006281">
    <property type="entry name" value="MdoG"/>
    <property type="match status" value="1"/>
</dbReference>
<evidence type="ECO:0000256" key="5">
    <source>
        <dbReference type="SAM" id="SignalP"/>
    </source>
</evidence>
<feature type="domain" description="Glucan biosynthesis periplasmic MdoG C-terminal" evidence="6">
    <location>
        <begin position="70"/>
        <end position="552"/>
    </location>
</feature>
<dbReference type="InterPro" id="IPR013783">
    <property type="entry name" value="Ig-like_fold"/>
</dbReference>
<dbReference type="Proteomes" id="UP001201549">
    <property type="component" value="Unassembled WGS sequence"/>
</dbReference>
<dbReference type="InterPro" id="IPR014756">
    <property type="entry name" value="Ig_E-set"/>
</dbReference>
<evidence type="ECO:0000256" key="4">
    <source>
        <dbReference type="ARBA" id="ARBA00022764"/>
    </source>
</evidence>
<dbReference type="InterPro" id="IPR014438">
    <property type="entry name" value="Glucan_biosyn_MdoG/MdoD"/>
</dbReference>
<proteinExistence type="inferred from homology"/>
<accession>A0ABT2FKX8</accession>
<organism evidence="7 8">
    <name type="scientific">Shewanella electrica</name>
    <dbReference type="NCBI Taxonomy" id="515560"/>
    <lineage>
        <taxon>Bacteria</taxon>
        <taxon>Pseudomonadati</taxon>
        <taxon>Pseudomonadota</taxon>
        <taxon>Gammaproteobacteria</taxon>
        <taxon>Alteromonadales</taxon>
        <taxon>Shewanellaceae</taxon>
        <taxon>Shewanella</taxon>
    </lineage>
</organism>
<gene>
    <name evidence="7" type="ORF">L9G74_11070</name>
</gene>
<dbReference type="PANTHER" id="PTHR30504">
    <property type="entry name" value="GLUCANS BIOSYNTHESIS PROTEIN"/>
    <property type="match status" value="1"/>
</dbReference>
<name>A0ABT2FKX8_9GAMM</name>
<dbReference type="Pfam" id="PF04349">
    <property type="entry name" value="MdoG"/>
    <property type="match status" value="1"/>
</dbReference>
<keyword evidence="4" id="KW-0574">Periplasm</keyword>
<reference evidence="8" key="2">
    <citation type="submission" date="2023-07" db="EMBL/GenBank/DDBJ databases">
        <title>Shewanella mangrovi sp. nov., an acetaldehyde- degrading bacterium isolated from mangrove sediment.</title>
        <authorList>
            <person name="Liu Y."/>
        </authorList>
    </citation>
    <scope>NUCLEOTIDE SEQUENCE [LARGE SCALE GENOMIC DNA]</scope>
    <source>
        <strain evidence="8">C32</strain>
    </source>
</reference>